<name>A0AAN7WHH3_9SACH</name>
<reference evidence="10" key="1">
    <citation type="submission" date="2023-07" db="EMBL/GenBank/DDBJ databases">
        <title>A draft genome of Kazachstania heterogenica Y-27499.</title>
        <authorList>
            <person name="Donic C."/>
            <person name="Kralova J.S."/>
            <person name="Fidel L."/>
            <person name="Ben-Dor S."/>
            <person name="Jung S."/>
        </authorList>
    </citation>
    <scope>NUCLEOTIDE SEQUENCE [LARGE SCALE GENOMIC DNA]</scope>
    <source>
        <strain evidence="10">Y27499</strain>
    </source>
</reference>
<evidence type="ECO:0000256" key="3">
    <source>
        <dbReference type="ARBA" id="ARBA00022692"/>
    </source>
</evidence>
<dbReference type="SUPFAM" id="SSF144091">
    <property type="entry name" value="Rhomboid-like"/>
    <property type="match status" value="1"/>
</dbReference>
<feature type="transmembrane region" description="Helical" evidence="7">
    <location>
        <begin position="213"/>
        <end position="235"/>
    </location>
</feature>
<evidence type="ECO:0000256" key="4">
    <source>
        <dbReference type="ARBA" id="ARBA00022801"/>
    </source>
</evidence>
<evidence type="ECO:0000313" key="10">
    <source>
        <dbReference type="Proteomes" id="UP001306508"/>
    </source>
</evidence>
<comment type="caution">
    <text evidence="9">The sequence shown here is derived from an EMBL/GenBank/DDBJ whole genome shotgun (WGS) entry which is preliminary data.</text>
</comment>
<evidence type="ECO:0000256" key="1">
    <source>
        <dbReference type="ARBA" id="ARBA00004141"/>
    </source>
</evidence>
<dbReference type="InterPro" id="IPR022764">
    <property type="entry name" value="Peptidase_S54_rhomboid_dom"/>
</dbReference>
<sequence>MLPINYVLYSDTKRKLLLKPIKTLACNPMLNKIKPFSILHLPPNRLIKQQQNKITCNSHSLLYLQVQNPLRNFSTSIIRKASWQDDVADRYTRLNRFQQYQQYDYYNNNHRSSDSLGKLTIIGLAAMTGIFMTSNLLFEYVPPFTYFRNKPKDLVYTILGINIAIFGLWQSPRLVPFLQKYMLLQKGQLMNKWSLITSAFSHQEFWHLGMNMLALWSFGTTLATMLGSANFLSLYMNSAIAGSLFSLWYPVLARIFTVSPSLGASSALFGVFGCFSYLIPNAKILLFIFPVPGGAWVAFLASIVWNATGCVLRWGSFDYAAHLGGSAIGVLYGWLIQKKIEEKRNRLNKRWSESLSTSSRWF</sequence>
<protein>
    <recommendedName>
        <fullName evidence="8">Peptidase S54 rhomboid domain-containing protein</fullName>
    </recommendedName>
</protein>
<keyword evidence="6 7" id="KW-0472">Membrane</keyword>
<feature type="transmembrane region" description="Helical" evidence="7">
    <location>
        <begin position="119"/>
        <end position="138"/>
    </location>
</feature>
<dbReference type="EMBL" id="JAWIZZ010000053">
    <property type="protein sequence ID" value="KAK5778359.1"/>
    <property type="molecule type" value="Genomic_DNA"/>
</dbReference>
<gene>
    <name evidence="9" type="ORF">RI543_004020</name>
</gene>
<accession>A0AAN7WHH3</accession>
<evidence type="ECO:0000256" key="6">
    <source>
        <dbReference type="ARBA" id="ARBA00023136"/>
    </source>
</evidence>
<dbReference type="AlphaFoldDB" id="A0AAN7WHH3"/>
<evidence type="ECO:0000259" key="8">
    <source>
        <dbReference type="Pfam" id="PF01694"/>
    </source>
</evidence>
<proteinExistence type="inferred from homology"/>
<evidence type="ECO:0000256" key="5">
    <source>
        <dbReference type="ARBA" id="ARBA00022989"/>
    </source>
</evidence>
<comment type="similarity">
    <text evidence="2">Belongs to the peptidase S54 family.</text>
</comment>
<dbReference type="GO" id="GO:0016020">
    <property type="term" value="C:membrane"/>
    <property type="evidence" value="ECO:0007669"/>
    <property type="project" value="UniProtKB-SubCell"/>
</dbReference>
<feature type="transmembrane region" description="Helical" evidence="7">
    <location>
        <begin position="284"/>
        <end position="307"/>
    </location>
</feature>
<dbReference type="GO" id="GO:0004252">
    <property type="term" value="F:serine-type endopeptidase activity"/>
    <property type="evidence" value="ECO:0007669"/>
    <property type="project" value="InterPro"/>
</dbReference>
<keyword evidence="3 7" id="KW-0812">Transmembrane</keyword>
<keyword evidence="5 7" id="KW-1133">Transmembrane helix</keyword>
<evidence type="ECO:0000313" key="9">
    <source>
        <dbReference type="EMBL" id="KAK5778359.1"/>
    </source>
</evidence>
<evidence type="ECO:0000256" key="2">
    <source>
        <dbReference type="ARBA" id="ARBA00009045"/>
    </source>
</evidence>
<dbReference type="Proteomes" id="UP001306508">
    <property type="component" value="Unassembled WGS sequence"/>
</dbReference>
<feature type="transmembrane region" description="Helical" evidence="7">
    <location>
        <begin position="247"/>
        <end position="272"/>
    </location>
</feature>
<dbReference type="InterPro" id="IPR050925">
    <property type="entry name" value="Rhomboid_protease_S54"/>
</dbReference>
<dbReference type="Pfam" id="PF01694">
    <property type="entry name" value="Rhomboid"/>
    <property type="match status" value="1"/>
</dbReference>
<feature type="domain" description="Peptidase S54 rhomboid" evidence="8">
    <location>
        <begin position="192"/>
        <end position="337"/>
    </location>
</feature>
<comment type="subcellular location">
    <subcellularLocation>
        <location evidence="1">Membrane</location>
        <topology evidence="1">Multi-pass membrane protein</topology>
    </subcellularLocation>
</comment>
<dbReference type="GO" id="GO:0006465">
    <property type="term" value="P:signal peptide processing"/>
    <property type="evidence" value="ECO:0007669"/>
    <property type="project" value="TreeGrafter"/>
</dbReference>
<dbReference type="PANTHER" id="PTHR43731:SF14">
    <property type="entry name" value="PRESENILIN-ASSOCIATED RHOMBOID-LIKE PROTEIN, MITOCHONDRIAL"/>
    <property type="match status" value="1"/>
</dbReference>
<feature type="transmembrane region" description="Helical" evidence="7">
    <location>
        <begin position="319"/>
        <end position="336"/>
    </location>
</feature>
<evidence type="ECO:0000256" key="7">
    <source>
        <dbReference type="SAM" id="Phobius"/>
    </source>
</evidence>
<dbReference type="PANTHER" id="PTHR43731">
    <property type="entry name" value="RHOMBOID PROTEASE"/>
    <property type="match status" value="1"/>
</dbReference>
<keyword evidence="4" id="KW-0378">Hydrolase</keyword>
<feature type="transmembrane region" description="Helical" evidence="7">
    <location>
        <begin position="154"/>
        <end position="172"/>
    </location>
</feature>
<organism evidence="9 10">
    <name type="scientific">Arxiozyma heterogenica</name>
    <dbReference type="NCBI Taxonomy" id="278026"/>
    <lineage>
        <taxon>Eukaryota</taxon>
        <taxon>Fungi</taxon>
        <taxon>Dikarya</taxon>
        <taxon>Ascomycota</taxon>
        <taxon>Saccharomycotina</taxon>
        <taxon>Saccharomycetes</taxon>
        <taxon>Saccharomycetales</taxon>
        <taxon>Saccharomycetaceae</taxon>
        <taxon>Arxiozyma</taxon>
    </lineage>
</organism>
<dbReference type="FunFam" id="1.20.1540.10:FF:000012">
    <property type="entry name" value="Rhomboid family protein"/>
    <property type="match status" value="1"/>
</dbReference>
<dbReference type="InterPro" id="IPR035952">
    <property type="entry name" value="Rhomboid-like_sf"/>
</dbReference>
<dbReference type="Gene3D" id="1.20.1540.10">
    <property type="entry name" value="Rhomboid-like"/>
    <property type="match status" value="1"/>
</dbReference>
<keyword evidence="10" id="KW-1185">Reference proteome</keyword>